<protein>
    <recommendedName>
        <fullName evidence="1">Reverse transcriptase Ty1/copia-type domain-containing protein</fullName>
    </recommendedName>
</protein>
<evidence type="ECO:0000313" key="3">
    <source>
        <dbReference type="Proteomes" id="UP000075243"/>
    </source>
</evidence>
<evidence type="ECO:0000259" key="1">
    <source>
        <dbReference type="Pfam" id="PF07727"/>
    </source>
</evidence>
<dbReference type="Gramene" id="C.cajan_33321.t">
    <property type="protein sequence ID" value="C.cajan_33321.t"/>
    <property type="gene ID" value="C.cajan_33321"/>
</dbReference>
<feature type="domain" description="Reverse transcriptase Ty1/copia-type" evidence="1">
    <location>
        <begin position="20"/>
        <end position="118"/>
    </location>
</feature>
<dbReference type="Proteomes" id="UP000075243">
    <property type="component" value="Unassembled WGS sequence"/>
</dbReference>
<sequence length="193" mass="21869">YKIKHKANGSIERYKPNLLPSKSDYSLFVKFFDSHIIVLLVYVDDLVLAGDDLNEINSIKSIINAKFKMKDLGPLSFFLGLEVARSSKGIFLRQRKYSLELLDDVGLTLLQNLHFPITKVVPLYCDNKYSIQIAQNLTFHEITKHIKLDCHLVGDKVQSGVVNLIPIPFVAQLVIYIPKSFLPLISSLSYSSN</sequence>
<dbReference type="InterPro" id="IPR043502">
    <property type="entry name" value="DNA/RNA_pol_sf"/>
</dbReference>
<dbReference type="EMBL" id="KQ483526">
    <property type="protein sequence ID" value="KYP47491.1"/>
    <property type="molecule type" value="Genomic_DNA"/>
</dbReference>
<proteinExistence type="predicted"/>
<reference evidence="2" key="1">
    <citation type="journal article" date="2012" name="Nat. Biotechnol.">
        <title>Draft genome sequence of pigeonpea (Cajanus cajan), an orphan legume crop of resource-poor farmers.</title>
        <authorList>
            <person name="Varshney R.K."/>
            <person name="Chen W."/>
            <person name="Li Y."/>
            <person name="Bharti A.K."/>
            <person name="Saxena R.K."/>
            <person name="Schlueter J.A."/>
            <person name="Donoghue M.T."/>
            <person name="Azam S."/>
            <person name="Fan G."/>
            <person name="Whaley A.M."/>
            <person name="Farmer A.D."/>
            <person name="Sheridan J."/>
            <person name="Iwata A."/>
            <person name="Tuteja R."/>
            <person name="Penmetsa R.V."/>
            <person name="Wu W."/>
            <person name="Upadhyaya H.D."/>
            <person name="Yang S.P."/>
            <person name="Shah T."/>
            <person name="Saxena K.B."/>
            <person name="Michael T."/>
            <person name="McCombie W.R."/>
            <person name="Yang B."/>
            <person name="Zhang G."/>
            <person name="Yang H."/>
            <person name="Wang J."/>
            <person name="Spillane C."/>
            <person name="Cook D.R."/>
            <person name="May G.D."/>
            <person name="Xu X."/>
            <person name="Jackson S.A."/>
        </authorList>
    </citation>
    <scope>NUCLEOTIDE SEQUENCE [LARGE SCALE GENOMIC DNA]</scope>
</reference>
<dbReference type="InterPro" id="IPR013103">
    <property type="entry name" value="RVT_2"/>
</dbReference>
<dbReference type="Pfam" id="PF07727">
    <property type="entry name" value="RVT_2"/>
    <property type="match status" value="1"/>
</dbReference>
<dbReference type="SUPFAM" id="SSF56672">
    <property type="entry name" value="DNA/RNA polymerases"/>
    <property type="match status" value="1"/>
</dbReference>
<accession>A0A151RY66</accession>
<organism evidence="2 3">
    <name type="scientific">Cajanus cajan</name>
    <name type="common">Pigeon pea</name>
    <name type="synonym">Cajanus indicus</name>
    <dbReference type="NCBI Taxonomy" id="3821"/>
    <lineage>
        <taxon>Eukaryota</taxon>
        <taxon>Viridiplantae</taxon>
        <taxon>Streptophyta</taxon>
        <taxon>Embryophyta</taxon>
        <taxon>Tracheophyta</taxon>
        <taxon>Spermatophyta</taxon>
        <taxon>Magnoliopsida</taxon>
        <taxon>eudicotyledons</taxon>
        <taxon>Gunneridae</taxon>
        <taxon>Pentapetalae</taxon>
        <taxon>rosids</taxon>
        <taxon>fabids</taxon>
        <taxon>Fabales</taxon>
        <taxon>Fabaceae</taxon>
        <taxon>Papilionoideae</taxon>
        <taxon>50 kb inversion clade</taxon>
        <taxon>NPAAA clade</taxon>
        <taxon>indigoferoid/millettioid clade</taxon>
        <taxon>Phaseoleae</taxon>
        <taxon>Cajanus</taxon>
    </lineage>
</organism>
<dbReference type="CDD" id="cd09272">
    <property type="entry name" value="RNase_HI_RT_Ty1"/>
    <property type="match status" value="1"/>
</dbReference>
<keyword evidence="3" id="KW-1185">Reference proteome</keyword>
<dbReference type="AlphaFoldDB" id="A0A151RY66"/>
<gene>
    <name evidence="2" type="ORF">KK1_030888</name>
</gene>
<feature type="non-terminal residue" evidence="2">
    <location>
        <position position="1"/>
    </location>
</feature>
<name>A0A151RY66_CAJCA</name>
<evidence type="ECO:0000313" key="2">
    <source>
        <dbReference type="EMBL" id="KYP47491.1"/>
    </source>
</evidence>